<evidence type="ECO:0000313" key="2">
    <source>
        <dbReference type="EMBL" id="OGC92299.1"/>
    </source>
</evidence>
<evidence type="ECO:0000259" key="1">
    <source>
        <dbReference type="Pfam" id="PF08241"/>
    </source>
</evidence>
<reference evidence="2 3" key="1">
    <citation type="journal article" date="2016" name="Nat. Commun.">
        <title>Thousands of microbial genomes shed light on interconnected biogeochemical processes in an aquifer system.</title>
        <authorList>
            <person name="Anantharaman K."/>
            <person name="Brown C.T."/>
            <person name="Hug L.A."/>
            <person name="Sharon I."/>
            <person name="Castelle C.J."/>
            <person name="Probst A.J."/>
            <person name="Thomas B.C."/>
            <person name="Singh A."/>
            <person name="Wilkins M.J."/>
            <person name="Karaoz U."/>
            <person name="Brodie E.L."/>
            <person name="Williams K.H."/>
            <person name="Hubbard S.S."/>
            <person name="Banfield J.F."/>
        </authorList>
    </citation>
    <scope>NUCLEOTIDE SEQUENCE [LARGE SCALE GENOMIC DNA]</scope>
</reference>
<accession>A0A1F4YE82</accession>
<dbReference type="InterPro" id="IPR029063">
    <property type="entry name" value="SAM-dependent_MTases_sf"/>
</dbReference>
<comment type="caution">
    <text evidence="2">The sequence shown here is derived from an EMBL/GenBank/DDBJ whole genome shotgun (WGS) entry which is preliminary data.</text>
</comment>
<name>A0A1F4YE82_9BACT</name>
<dbReference type="Gene3D" id="3.40.50.150">
    <property type="entry name" value="Vaccinia Virus protein VP39"/>
    <property type="match status" value="1"/>
</dbReference>
<organism evidence="2 3">
    <name type="scientific">Candidatus Amesbacteria bacterium RIFCSPHIGHO2_01_FULL_48_32b</name>
    <dbReference type="NCBI Taxonomy" id="1797253"/>
    <lineage>
        <taxon>Bacteria</taxon>
        <taxon>Candidatus Amesiibacteriota</taxon>
    </lineage>
</organism>
<dbReference type="CDD" id="cd02440">
    <property type="entry name" value="AdoMet_MTases"/>
    <property type="match status" value="1"/>
</dbReference>
<dbReference type="AlphaFoldDB" id="A0A1F4YE82"/>
<feature type="domain" description="Methyltransferase type 11" evidence="1">
    <location>
        <begin position="84"/>
        <end position="139"/>
    </location>
</feature>
<protein>
    <recommendedName>
        <fullName evidence="1">Methyltransferase type 11 domain-containing protein</fullName>
    </recommendedName>
</protein>
<proteinExistence type="predicted"/>
<dbReference type="InterPro" id="IPR013216">
    <property type="entry name" value="Methyltransf_11"/>
</dbReference>
<evidence type="ECO:0000313" key="3">
    <source>
        <dbReference type="Proteomes" id="UP000178176"/>
    </source>
</evidence>
<dbReference type="Pfam" id="PF08241">
    <property type="entry name" value="Methyltransf_11"/>
    <property type="match status" value="1"/>
</dbReference>
<sequence>MTNTLLKIRARLTRWLVPASLKPLSSKFGFDRGTPIDRYWIEKFLNQNSSLIRGRTLEITDAKYTKKFGGERVTRSDVLDINPKNKKANIHGDLRSLSQIKSGTYDCIILTHVLGLIDDFSAAAAECFRILKPGGALLFTSSCLGPILNEKVYWRFTPHSVKYIFGKYFKSKNMVIETFGNVLAGQAFWLGMAQEDLNPSQLSHNDPRFPVIVTMRAVK</sequence>
<gene>
    <name evidence="2" type="ORF">A2876_05290</name>
</gene>
<dbReference type="Proteomes" id="UP000178176">
    <property type="component" value="Unassembled WGS sequence"/>
</dbReference>
<dbReference type="SUPFAM" id="SSF53335">
    <property type="entry name" value="S-adenosyl-L-methionine-dependent methyltransferases"/>
    <property type="match status" value="1"/>
</dbReference>
<dbReference type="GO" id="GO:0008757">
    <property type="term" value="F:S-adenosylmethionine-dependent methyltransferase activity"/>
    <property type="evidence" value="ECO:0007669"/>
    <property type="project" value="InterPro"/>
</dbReference>
<dbReference type="EMBL" id="MEXH01000018">
    <property type="protein sequence ID" value="OGC92299.1"/>
    <property type="molecule type" value="Genomic_DNA"/>
</dbReference>